<evidence type="ECO:0000256" key="1">
    <source>
        <dbReference type="SAM" id="Phobius"/>
    </source>
</evidence>
<dbReference type="Proteomes" id="UP000828390">
    <property type="component" value="Unassembled WGS sequence"/>
</dbReference>
<organism evidence="2 3">
    <name type="scientific">Dreissena polymorpha</name>
    <name type="common">Zebra mussel</name>
    <name type="synonym">Mytilus polymorpha</name>
    <dbReference type="NCBI Taxonomy" id="45954"/>
    <lineage>
        <taxon>Eukaryota</taxon>
        <taxon>Metazoa</taxon>
        <taxon>Spiralia</taxon>
        <taxon>Lophotrochozoa</taxon>
        <taxon>Mollusca</taxon>
        <taxon>Bivalvia</taxon>
        <taxon>Autobranchia</taxon>
        <taxon>Heteroconchia</taxon>
        <taxon>Euheterodonta</taxon>
        <taxon>Imparidentia</taxon>
        <taxon>Neoheterodontei</taxon>
        <taxon>Myida</taxon>
        <taxon>Dreissenoidea</taxon>
        <taxon>Dreissenidae</taxon>
        <taxon>Dreissena</taxon>
    </lineage>
</organism>
<keyword evidence="1" id="KW-0812">Transmembrane</keyword>
<reference evidence="2" key="1">
    <citation type="journal article" date="2019" name="bioRxiv">
        <title>The Genome of the Zebra Mussel, Dreissena polymorpha: A Resource for Invasive Species Research.</title>
        <authorList>
            <person name="McCartney M.A."/>
            <person name="Auch B."/>
            <person name="Kono T."/>
            <person name="Mallez S."/>
            <person name="Zhang Y."/>
            <person name="Obille A."/>
            <person name="Becker A."/>
            <person name="Abrahante J.E."/>
            <person name="Garbe J."/>
            <person name="Badalamenti J.P."/>
            <person name="Herman A."/>
            <person name="Mangelson H."/>
            <person name="Liachko I."/>
            <person name="Sullivan S."/>
            <person name="Sone E.D."/>
            <person name="Koren S."/>
            <person name="Silverstein K.A.T."/>
            <person name="Beckman K.B."/>
            <person name="Gohl D.M."/>
        </authorList>
    </citation>
    <scope>NUCLEOTIDE SEQUENCE</scope>
    <source>
        <strain evidence="2">Duluth1</strain>
        <tissue evidence="2">Whole animal</tissue>
    </source>
</reference>
<reference evidence="2" key="2">
    <citation type="submission" date="2020-11" db="EMBL/GenBank/DDBJ databases">
        <authorList>
            <person name="McCartney M.A."/>
            <person name="Auch B."/>
            <person name="Kono T."/>
            <person name="Mallez S."/>
            <person name="Becker A."/>
            <person name="Gohl D.M."/>
            <person name="Silverstein K.A.T."/>
            <person name="Koren S."/>
            <person name="Bechman K.B."/>
            <person name="Herman A."/>
            <person name="Abrahante J.E."/>
            <person name="Garbe J."/>
        </authorList>
    </citation>
    <scope>NUCLEOTIDE SEQUENCE</scope>
    <source>
        <strain evidence="2">Duluth1</strain>
        <tissue evidence="2">Whole animal</tissue>
    </source>
</reference>
<feature type="transmembrane region" description="Helical" evidence="1">
    <location>
        <begin position="56"/>
        <end position="79"/>
    </location>
</feature>
<name>A0A9D4ET86_DREPO</name>
<keyword evidence="3" id="KW-1185">Reference proteome</keyword>
<dbReference type="AlphaFoldDB" id="A0A9D4ET86"/>
<proteinExistence type="predicted"/>
<accession>A0A9D4ET86</accession>
<dbReference type="EMBL" id="JAIWYP010000008">
    <property type="protein sequence ID" value="KAH3785354.1"/>
    <property type="molecule type" value="Genomic_DNA"/>
</dbReference>
<evidence type="ECO:0000313" key="3">
    <source>
        <dbReference type="Proteomes" id="UP000828390"/>
    </source>
</evidence>
<keyword evidence="1" id="KW-0472">Membrane</keyword>
<sequence length="93" mass="10739">MLRLDILSNKECVTNSKTCDCVKFNTVLVAVLVHSFILLFIAKPGCMLYARATSGYFWDIIPSLLQTVLYTCICIDYIFKVIVQRRREIQTQQ</sequence>
<evidence type="ECO:0000313" key="2">
    <source>
        <dbReference type="EMBL" id="KAH3785354.1"/>
    </source>
</evidence>
<feature type="transmembrane region" description="Helical" evidence="1">
    <location>
        <begin position="27"/>
        <end position="50"/>
    </location>
</feature>
<protein>
    <submittedName>
        <fullName evidence="2">Uncharacterized protein</fullName>
    </submittedName>
</protein>
<comment type="caution">
    <text evidence="2">The sequence shown here is derived from an EMBL/GenBank/DDBJ whole genome shotgun (WGS) entry which is preliminary data.</text>
</comment>
<gene>
    <name evidence="2" type="ORF">DPMN_163441</name>
</gene>
<keyword evidence="1" id="KW-1133">Transmembrane helix</keyword>